<dbReference type="PROSITE" id="PS50991">
    <property type="entry name" value="PYR_CT"/>
    <property type="match status" value="1"/>
</dbReference>
<dbReference type="InterPro" id="IPR000891">
    <property type="entry name" value="PYR_CT"/>
</dbReference>
<dbReference type="EMBL" id="BSDR01000001">
    <property type="protein sequence ID" value="GLI32860.1"/>
    <property type="molecule type" value="Genomic_DNA"/>
</dbReference>
<gene>
    <name evidence="5" type="primary">mvaB</name>
    <name evidence="5" type="ORF">DAMNIGENAA_02930</name>
</gene>
<dbReference type="NCBIfam" id="NF004283">
    <property type="entry name" value="PRK05692.1"/>
    <property type="match status" value="1"/>
</dbReference>
<dbReference type="RefSeq" id="WP_281791887.1">
    <property type="nucleotide sequence ID" value="NZ_BSDR01000001.1"/>
</dbReference>
<evidence type="ECO:0000256" key="3">
    <source>
        <dbReference type="ARBA" id="ARBA00023239"/>
    </source>
</evidence>
<feature type="domain" description="Pyruvate carboxyltransferase" evidence="4">
    <location>
        <begin position="11"/>
        <end position="277"/>
    </location>
</feature>
<keyword evidence="6" id="KW-1185">Reference proteome</keyword>
<evidence type="ECO:0000256" key="2">
    <source>
        <dbReference type="ARBA" id="ARBA00022723"/>
    </source>
</evidence>
<sequence length="306" mass="33735">MSLMPVKERSIFIEEDAPRDGIQNESIPFTLEERISLINALSSCGFKRIQIGSFVNPLRVPQMADTEKLYERIEHYPEVSYSALVLNEKGLERALACGMEHISFFISASETHSRKNNNCSVKEAVDRTRGLLEKAKSRGVQVQAGVMNAFGCHFEGNVPPERVLEMIRIFVACHVDEINLADTAGLGNPKQVEDLIERVRDISELPISLHLHDTYGFALSNVYAAWKMGVDRFDACCGGLGGCPFIPGAAGNVATEDVVHLFESMGISTGVSLEKLVAVVQTIEKKLGRSLPGHYARTHCRTLQTS</sequence>
<dbReference type="PANTHER" id="PTHR42738">
    <property type="entry name" value="HYDROXYMETHYLGLUTARYL-COA LYASE"/>
    <property type="match status" value="1"/>
</dbReference>
<dbReference type="GO" id="GO:0006552">
    <property type="term" value="P:L-leucine catabolic process"/>
    <property type="evidence" value="ECO:0007669"/>
    <property type="project" value="TreeGrafter"/>
</dbReference>
<dbReference type="Pfam" id="PF00682">
    <property type="entry name" value="HMGL-like"/>
    <property type="match status" value="1"/>
</dbReference>
<dbReference type="SUPFAM" id="SSF51569">
    <property type="entry name" value="Aldolase"/>
    <property type="match status" value="1"/>
</dbReference>
<dbReference type="AlphaFoldDB" id="A0A9W6D280"/>
<dbReference type="InterPro" id="IPR043594">
    <property type="entry name" value="HMGL"/>
</dbReference>
<keyword evidence="3 5" id="KW-0456">Lyase</keyword>
<dbReference type="FunFam" id="3.20.20.70:FF:000071">
    <property type="entry name" value="Hydroxymethylglutaryl-CoA lyase"/>
    <property type="match status" value="1"/>
</dbReference>
<comment type="similarity">
    <text evidence="1">Belongs to the HMG-CoA lyase family.</text>
</comment>
<dbReference type="InterPro" id="IPR013785">
    <property type="entry name" value="Aldolase_TIM"/>
</dbReference>
<dbReference type="CDD" id="cd07938">
    <property type="entry name" value="DRE_TIM_HMGL"/>
    <property type="match status" value="1"/>
</dbReference>
<evidence type="ECO:0000313" key="5">
    <source>
        <dbReference type="EMBL" id="GLI32860.1"/>
    </source>
</evidence>
<accession>A0A9W6D280</accession>
<protein>
    <submittedName>
        <fullName evidence="5">Hydroxymethylglutaryl-CoA lyase</fullName>
    </submittedName>
</protein>
<organism evidence="5 6">
    <name type="scientific">Desulforhabdus amnigena</name>
    <dbReference type="NCBI Taxonomy" id="40218"/>
    <lineage>
        <taxon>Bacteria</taxon>
        <taxon>Pseudomonadati</taxon>
        <taxon>Thermodesulfobacteriota</taxon>
        <taxon>Syntrophobacteria</taxon>
        <taxon>Syntrophobacterales</taxon>
        <taxon>Syntrophobacteraceae</taxon>
        <taxon>Desulforhabdus</taxon>
    </lineage>
</organism>
<proteinExistence type="inferred from homology"/>
<dbReference type="Gene3D" id="3.20.20.70">
    <property type="entry name" value="Aldolase class I"/>
    <property type="match status" value="1"/>
</dbReference>
<dbReference type="GO" id="GO:0046951">
    <property type="term" value="P:ketone body biosynthetic process"/>
    <property type="evidence" value="ECO:0007669"/>
    <property type="project" value="TreeGrafter"/>
</dbReference>
<evidence type="ECO:0000256" key="1">
    <source>
        <dbReference type="ARBA" id="ARBA00009405"/>
    </source>
</evidence>
<dbReference type="GO" id="GO:0004419">
    <property type="term" value="F:hydroxymethylglutaryl-CoA lyase activity"/>
    <property type="evidence" value="ECO:0007669"/>
    <property type="project" value="TreeGrafter"/>
</dbReference>
<evidence type="ECO:0000313" key="6">
    <source>
        <dbReference type="Proteomes" id="UP001144372"/>
    </source>
</evidence>
<keyword evidence="2" id="KW-0479">Metal-binding</keyword>
<dbReference type="PANTHER" id="PTHR42738:SF7">
    <property type="entry name" value="HYDROXYMETHYLGLUTARYL-COA LYASE"/>
    <property type="match status" value="1"/>
</dbReference>
<dbReference type="Proteomes" id="UP001144372">
    <property type="component" value="Unassembled WGS sequence"/>
</dbReference>
<evidence type="ECO:0000259" key="4">
    <source>
        <dbReference type="PROSITE" id="PS50991"/>
    </source>
</evidence>
<comment type="caution">
    <text evidence="5">The sequence shown here is derived from an EMBL/GenBank/DDBJ whole genome shotgun (WGS) entry which is preliminary data.</text>
</comment>
<dbReference type="GO" id="GO:0046872">
    <property type="term" value="F:metal ion binding"/>
    <property type="evidence" value="ECO:0007669"/>
    <property type="project" value="UniProtKB-KW"/>
</dbReference>
<reference evidence="5" key="1">
    <citation type="submission" date="2022-12" db="EMBL/GenBank/DDBJ databases">
        <title>Reference genome sequencing for broad-spectrum identification of bacterial and archaeal isolates by mass spectrometry.</title>
        <authorList>
            <person name="Sekiguchi Y."/>
            <person name="Tourlousse D.M."/>
        </authorList>
    </citation>
    <scope>NUCLEOTIDE SEQUENCE</scope>
    <source>
        <strain evidence="5">ASRB1</strain>
    </source>
</reference>
<name>A0A9W6D280_9BACT</name>